<dbReference type="Gene3D" id="3.30.460.10">
    <property type="entry name" value="Beta Polymerase, domain 2"/>
    <property type="match status" value="1"/>
</dbReference>
<evidence type="ECO:0000313" key="4">
    <source>
        <dbReference type="EMBL" id="KAG5684412.1"/>
    </source>
</evidence>
<dbReference type="Pfam" id="PF20965">
    <property type="entry name" value="DZF_C"/>
    <property type="match status" value="1"/>
</dbReference>
<gene>
    <name evidence="4" type="ORF">PVAND_013646</name>
</gene>
<dbReference type="SMART" id="SM00572">
    <property type="entry name" value="DZF"/>
    <property type="match status" value="1"/>
</dbReference>
<keyword evidence="5" id="KW-1185">Reference proteome</keyword>
<dbReference type="InterPro" id="IPR052134">
    <property type="entry name" value="ILF2"/>
</dbReference>
<dbReference type="GO" id="GO:0003725">
    <property type="term" value="F:double-stranded RNA binding"/>
    <property type="evidence" value="ECO:0007669"/>
    <property type="project" value="TreeGrafter"/>
</dbReference>
<dbReference type="GO" id="GO:0003677">
    <property type="term" value="F:DNA binding"/>
    <property type="evidence" value="ECO:0007669"/>
    <property type="project" value="UniProtKB-KW"/>
</dbReference>
<reference evidence="4" key="1">
    <citation type="submission" date="2021-03" db="EMBL/GenBank/DDBJ databases">
        <title>Chromosome level genome of the anhydrobiotic midge Polypedilum vanderplanki.</title>
        <authorList>
            <person name="Yoshida Y."/>
            <person name="Kikawada T."/>
            <person name="Gusev O."/>
        </authorList>
    </citation>
    <scope>NUCLEOTIDE SEQUENCE</scope>
    <source>
        <strain evidence="4">NIAS01</strain>
        <tissue evidence="4">Whole body or cell culture</tissue>
    </source>
</reference>
<sequence>MYRKHYLKGYQYNPPQPKYYPFELNLVKSNEMFIQINPEYNNFYSELKIAIEKRENEIIKELNQNNLLNQLTLCTEKIMIILERIKNESPMIDNIIIVGSFANRTMNVTKLSSDLVLILNYYQKGIFQNFMIQLGEIFMQAIKTEPIISQNKFKCLIKAYGFSFIGDVSINFRFAVRQENFFQIKDINLRHEMMRTLASIRHASFNKTCANSSVRTISRLLRDIASRNRRIAIMNPWMIDIVSYYVVFHNLQTNELPLPQAFMRVFELLSAGLFTTSSIGILDPCENYAFSVHANMTLAAQEALMEEAQILLLKLTQEKFHEVFNIKNENETKNKDAFDYEEIIRNEFNNAFKYNDNNNNQDLEQEEEEEEDTNDSDVIYLGEQAIEVVEVE</sequence>
<dbReference type="InterPro" id="IPR049402">
    <property type="entry name" value="DZF_dom_C"/>
</dbReference>
<name>A0A9J6CRA4_POLVA</name>
<dbReference type="AlphaFoldDB" id="A0A9J6CRA4"/>
<dbReference type="InterPro" id="IPR043519">
    <property type="entry name" value="NT_sf"/>
</dbReference>
<feature type="domain" description="DZF" evidence="3">
    <location>
        <begin position="1"/>
        <end position="369"/>
    </location>
</feature>
<keyword evidence="1" id="KW-0238">DNA-binding</keyword>
<evidence type="ECO:0000256" key="1">
    <source>
        <dbReference type="ARBA" id="ARBA00023125"/>
    </source>
</evidence>
<protein>
    <recommendedName>
        <fullName evidence="3">DZF domain-containing protein</fullName>
    </recommendedName>
</protein>
<dbReference type="InterPro" id="IPR006561">
    <property type="entry name" value="DZF_dom"/>
</dbReference>
<dbReference type="Proteomes" id="UP001107558">
    <property type="component" value="Chromosome 1"/>
</dbReference>
<dbReference type="Gene3D" id="1.10.1410.40">
    <property type="match status" value="1"/>
</dbReference>
<evidence type="ECO:0000259" key="3">
    <source>
        <dbReference type="PROSITE" id="PS51703"/>
    </source>
</evidence>
<dbReference type="EMBL" id="JADBJN010000001">
    <property type="protein sequence ID" value="KAG5684412.1"/>
    <property type="molecule type" value="Genomic_DNA"/>
</dbReference>
<dbReference type="PANTHER" id="PTHR46447:SF1">
    <property type="entry name" value="INTERLEUKIN ENHANCER-BINDING FACTOR 2"/>
    <property type="match status" value="1"/>
</dbReference>
<dbReference type="GO" id="GO:0071013">
    <property type="term" value="C:catalytic step 2 spliceosome"/>
    <property type="evidence" value="ECO:0007669"/>
    <property type="project" value="TreeGrafter"/>
</dbReference>
<organism evidence="4 5">
    <name type="scientific">Polypedilum vanderplanki</name>
    <name type="common">Sleeping chironomid midge</name>
    <dbReference type="NCBI Taxonomy" id="319348"/>
    <lineage>
        <taxon>Eukaryota</taxon>
        <taxon>Metazoa</taxon>
        <taxon>Ecdysozoa</taxon>
        <taxon>Arthropoda</taxon>
        <taxon>Hexapoda</taxon>
        <taxon>Insecta</taxon>
        <taxon>Pterygota</taxon>
        <taxon>Neoptera</taxon>
        <taxon>Endopterygota</taxon>
        <taxon>Diptera</taxon>
        <taxon>Nematocera</taxon>
        <taxon>Chironomoidea</taxon>
        <taxon>Chironomidae</taxon>
        <taxon>Chironominae</taxon>
        <taxon>Polypedilum</taxon>
        <taxon>Polypedilum</taxon>
    </lineage>
</organism>
<accession>A0A9J6CRA4</accession>
<proteinExistence type="predicted"/>
<comment type="caution">
    <text evidence="4">The sequence shown here is derived from an EMBL/GenBank/DDBJ whole genome shotgun (WGS) entry which is preliminary data.</text>
</comment>
<keyword evidence="2" id="KW-0010">Activator</keyword>
<dbReference type="PROSITE" id="PS51703">
    <property type="entry name" value="DZF"/>
    <property type="match status" value="1"/>
</dbReference>
<evidence type="ECO:0000256" key="2">
    <source>
        <dbReference type="ARBA" id="ARBA00023159"/>
    </source>
</evidence>
<dbReference type="PANTHER" id="PTHR46447">
    <property type="entry name" value="INTERLEUKIN ENHANCER-BINDING FACTOR"/>
    <property type="match status" value="1"/>
</dbReference>
<dbReference type="GO" id="GO:0045893">
    <property type="term" value="P:positive regulation of DNA-templated transcription"/>
    <property type="evidence" value="ECO:0007669"/>
    <property type="project" value="TreeGrafter"/>
</dbReference>
<evidence type="ECO:0000313" key="5">
    <source>
        <dbReference type="Proteomes" id="UP001107558"/>
    </source>
</evidence>